<feature type="compositionally biased region" description="Basic residues" evidence="1">
    <location>
        <begin position="111"/>
        <end position="128"/>
    </location>
</feature>
<evidence type="ECO:0000256" key="1">
    <source>
        <dbReference type="SAM" id="MobiDB-lite"/>
    </source>
</evidence>
<proteinExistence type="predicted"/>
<dbReference type="EMBL" id="JANPWB010000011">
    <property type="protein sequence ID" value="KAJ1122774.1"/>
    <property type="molecule type" value="Genomic_DNA"/>
</dbReference>
<dbReference type="Proteomes" id="UP001066276">
    <property type="component" value="Chromosome 7"/>
</dbReference>
<feature type="region of interest" description="Disordered" evidence="1">
    <location>
        <begin position="21"/>
        <end position="48"/>
    </location>
</feature>
<sequence>MRVRQLAHQLSISISHECRKSTVREKSGDARVDGGLGQRRAPAHPVKSWVETTTSTLLCCPLRVSRPRRGESDLLPHRDPIRVAKRSAATRLSNKPGRPGPSRGYPERPPRRARARWPLRHRSTQVVC</sequence>
<organism evidence="2 3">
    <name type="scientific">Pleurodeles waltl</name>
    <name type="common">Iberian ribbed newt</name>
    <dbReference type="NCBI Taxonomy" id="8319"/>
    <lineage>
        <taxon>Eukaryota</taxon>
        <taxon>Metazoa</taxon>
        <taxon>Chordata</taxon>
        <taxon>Craniata</taxon>
        <taxon>Vertebrata</taxon>
        <taxon>Euteleostomi</taxon>
        <taxon>Amphibia</taxon>
        <taxon>Batrachia</taxon>
        <taxon>Caudata</taxon>
        <taxon>Salamandroidea</taxon>
        <taxon>Salamandridae</taxon>
        <taxon>Pleurodelinae</taxon>
        <taxon>Pleurodeles</taxon>
    </lineage>
</organism>
<feature type="region of interest" description="Disordered" evidence="1">
    <location>
        <begin position="67"/>
        <end position="128"/>
    </location>
</feature>
<feature type="compositionally biased region" description="Basic and acidic residues" evidence="1">
    <location>
        <begin position="21"/>
        <end position="32"/>
    </location>
</feature>
<reference evidence="2" key="1">
    <citation type="journal article" date="2022" name="bioRxiv">
        <title>Sequencing and chromosome-scale assembly of the giantPleurodeles waltlgenome.</title>
        <authorList>
            <person name="Brown T."/>
            <person name="Elewa A."/>
            <person name="Iarovenko S."/>
            <person name="Subramanian E."/>
            <person name="Araus A.J."/>
            <person name="Petzold A."/>
            <person name="Susuki M."/>
            <person name="Suzuki K.-i.T."/>
            <person name="Hayashi T."/>
            <person name="Toyoda A."/>
            <person name="Oliveira C."/>
            <person name="Osipova E."/>
            <person name="Leigh N.D."/>
            <person name="Simon A."/>
            <person name="Yun M.H."/>
        </authorList>
    </citation>
    <scope>NUCLEOTIDE SEQUENCE</scope>
    <source>
        <strain evidence="2">20211129_DDA</strain>
        <tissue evidence="2">Liver</tissue>
    </source>
</reference>
<keyword evidence="3" id="KW-1185">Reference proteome</keyword>
<comment type="caution">
    <text evidence="2">The sequence shown here is derived from an EMBL/GenBank/DDBJ whole genome shotgun (WGS) entry which is preliminary data.</text>
</comment>
<accession>A0AAV7P4W4</accession>
<gene>
    <name evidence="2" type="ORF">NDU88_001258</name>
</gene>
<feature type="compositionally biased region" description="Basic and acidic residues" evidence="1">
    <location>
        <begin position="68"/>
        <end position="82"/>
    </location>
</feature>
<protein>
    <submittedName>
        <fullName evidence="2">Uncharacterized protein</fullName>
    </submittedName>
</protein>
<evidence type="ECO:0000313" key="2">
    <source>
        <dbReference type="EMBL" id="KAJ1122774.1"/>
    </source>
</evidence>
<dbReference type="AlphaFoldDB" id="A0AAV7P4W4"/>
<name>A0AAV7P4W4_PLEWA</name>
<evidence type="ECO:0000313" key="3">
    <source>
        <dbReference type="Proteomes" id="UP001066276"/>
    </source>
</evidence>